<dbReference type="AlphaFoldDB" id="A0A7X6DMY3"/>
<keyword evidence="2" id="KW-1185">Reference proteome</keyword>
<dbReference type="Proteomes" id="UP000534783">
    <property type="component" value="Unassembled WGS sequence"/>
</dbReference>
<name>A0A7X6DMY3_9BACT</name>
<accession>A0A7X6DMY3</accession>
<proteinExistence type="predicted"/>
<sequence length="153" mass="17563">MTQNVLKDIHPLVREAWEAGFNPIIRDQDLIVLDPLPVSDDEVLAREAMKEDLQRRIQEKRQDVLVYLQSLEQVKVLIHSKRLNDKVWIVGTEALLKTIPEGEVGYLPAEVYRIKQAKFLDEILQKMHLTKKILGGSILHIQQRAEGKALPKG</sequence>
<gene>
    <name evidence="1" type="ORF">MNODULE_05515</name>
</gene>
<dbReference type="EMBL" id="VTOW01000001">
    <property type="protein sequence ID" value="NKE70201.1"/>
    <property type="molecule type" value="Genomic_DNA"/>
</dbReference>
<organism evidence="1 2">
    <name type="scientific">Candidatus Manganitrophus noduliformans</name>
    <dbReference type="NCBI Taxonomy" id="2606439"/>
    <lineage>
        <taxon>Bacteria</taxon>
        <taxon>Pseudomonadati</taxon>
        <taxon>Nitrospirota</taxon>
        <taxon>Nitrospiria</taxon>
        <taxon>Candidatus Troglogloeales</taxon>
        <taxon>Candidatus Manganitrophaceae</taxon>
        <taxon>Candidatus Manganitrophus</taxon>
    </lineage>
</organism>
<dbReference type="RefSeq" id="WP_168058465.1">
    <property type="nucleotide sequence ID" value="NZ_VTOW01000001.1"/>
</dbReference>
<evidence type="ECO:0000313" key="1">
    <source>
        <dbReference type="EMBL" id="NKE70201.1"/>
    </source>
</evidence>
<reference evidence="1 2" key="1">
    <citation type="journal article" date="2020" name="Nature">
        <title>Bacterial chemolithoautotrophy via manganese oxidation.</title>
        <authorList>
            <person name="Yu H."/>
            <person name="Leadbetter J.R."/>
        </authorList>
    </citation>
    <scope>NUCLEOTIDE SEQUENCE [LARGE SCALE GENOMIC DNA]</scope>
    <source>
        <strain evidence="1 2">Mn-1</strain>
    </source>
</reference>
<evidence type="ECO:0000313" key="2">
    <source>
        <dbReference type="Proteomes" id="UP000534783"/>
    </source>
</evidence>
<protein>
    <submittedName>
        <fullName evidence="1">Uncharacterized protein</fullName>
    </submittedName>
</protein>
<comment type="caution">
    <text evidence="1">The sequence shown here is derived from an EMBL/GenBank/DDBJ whole genome shotgun (WGS) entry which is preliminary data.</text>
</comment>